<reference evidence="4" key="2">
    <citation type="submission" date="2015-08" db="UniProtKB">
        <authorList>
            <consortium name="WormBaseParasite"/>
        </authorList>
    </citation>
    <scope>IDENTIFICATION</scope>
</reference>
<proteinExistence type="predicted"/>
<dbReference type="AlphaFoldDB" id="A0A0K0G3L4"/>
<evidence type="ECO:0000313" key="4">
    <source>
        <dbReference type="WBParaSite" id="SVE_1932100.1"/>
    </source>
</evidence>
<keyword evidence="3" id="KW-1185">Reference proteome</keyword>
<name>A0A0K0G3L4_STRVS</name>
<accession>A0A0K0G3L4</accession>
<feature type="compositionally biased region" description="Basic and acidic residues" evidence="1">
    <location>
        <begin position="297"/>
        <end position="306"/>
    </location>
</feature>
<feature type="compositionally biased region" description="Low complexity" evidence="1">
    <location>
        <begin position="165"/>
        <end position="182"/>
    </location>
</feature>
<keyword evidence="2" id="KW-1133">Transmembrane helix</keyword>
<reference evidence="3" key="1">
    <citation type="submission" date="2014-07" db="EMBL/GenBank/DDBJ databases">
        <authorList>
            <person name="Martin A.A"/>
            <person name="De Silva N."/>
        </authorList>
    </citation>
    <scope>NUCLEOTIDE SEQUENCE</scope>
</reference>
<keyword evidence="2" id="KW-0812">Transmembrane</keyword>
<protein>
    <submittedName>
        <fullName evidence="4">Ephrin RBD domain-containing protein</fullName>
    </submittedName>
</protein>
<evidence type="ECO:0000256" key="1">
    <source>
        <dbReference type="SAM" id="MobiDB-lite"/>
    </source>
</evidence>
<organism evidence="3 4">
    <name type="scientific">Strongyloides venezuelensis</name>
    <name type="common">Threadworm</name>
    <dbReference type="NCBI Taxonomy" id="75913"/>
    <lineage>
        <taxon>Eukaryota</taxon>
        <taxon>Metazoa</taxon>
        <taxon>Ecdysozoa</taxon>
        <taxon>Nematoda</taxon>
        <taxon>Chromadorea</taxon>
        <taxon>Rhabditida</taxon>
        <taxon>Tylenchina</taxon>
        <taxon>Panagrolaimomorpha</taxon>
        <taxon>Strongyloidoidea</taxon>
        <taxon>Strongyloididae</taxon>
        <taxon>Strongyloides</taxon>
    </lineage>
</organism>
<keyword evidence="2" id="KW-0472">Membrane</keyword>
<sequence length="306" mass="33993">MDNGIILLRIVVKSRRNKTLHVGCHAAMDDGSEWIMIKKYNIRESEFIILPKKVIILIQPVGAISKTINSFFCYKNYMEIGELSVIKIELFSGIELSNLNNPSSFTTNESLVIYYNPSDYDQGVMILICKYNAIDQPFVLLRKKFKPEDVVLVNSTISGNLTRRSNNTINGNSNGTTKSGSNATLNSAINKTVSLIVITVIIAVTIIISLKLKNKKKNKKNDDIFISIDISNRNSGSSLSSASKSTSQSISNFLKLKNSRSKFKVPIMLGSLSDPSMSINTSKLKSLSRRARSKVVSNERRASKTK</sequence>
<feature type="region of interest" description="Disordered" evidence="1">
    <location>
        <begin position="163"/>
        <end position="182"/>
    </location>
</feature>
<feature type="region of interest" description="Disordered" evidence="1">
    <location>
        <begin position="273"/>
        <end position="306"/>
    </location>
</feature>
<dbReference type="Proteomes" id="UP000035680">
    <property type="component" value="Unassembled WGS sequence"/>
</dbReference>
<feature type="transmembrane region" description="Helical" evidence="2">
    <location>
        <begin position="192"/>
        <end position="210"/>
    </location>
</feature>
<dbReference type="WBParaSite" id="SVE_1932100.1">
    <property type="protein sequence ID" value="SVE_1932100.1"/>
    <property type="gene ID" value="SVE_1932100"/>
</dbReference>
<evidence type="ECO:0000256" key="2">
    <source>
        <dbReference type="SAM" id="Phobius"/>
    </source>
</evidence>
<evidence type="ECO:0000313" key="3">
    <source>
        <dbReference type="Proteomes" id="UP000035680"/>
    </source>
</evidence>